<reference evidence="1 2" key="1">
    <citation type="journal article" date="2021" name="Int. J. Syst. Evol. Microbiol.">
        <title>Amazonocrinis nigriterrae gen. nov., sp. nov., Atlanticothrix silvestris gen. nov., sp. nov. and Dendronalium phyllosphericum gen. nov., sp. nov., nostocacean cyanobacteria from Brazilian environments.</title>
        <authorList>
            <person name="Alvarenga D.O."/>
            <person name="Andreote A.P.D."/>
            <person name="Branco L.H.Z."/>
            <person name="Delbaje E."/>
            <person name="Cruz R.B."/>
            <person name="Varani A.M."/>
            <person name="Fiore M.F."/>
        </authorList>
    </citation>
    <scope>NUCLEOTIDE SEQUENCE [LARGE SCALE GENOMIC DNA]</scope>
    <source>
        <strain evidence="1 2">CENA369</strain>
    </source>
</reference>
<proteinExistence type="predicted"/>
<evidence type="ECO:0000313" key="2">
    <source>
        <dbReference type="Proteomes" id="UP000662314"/>
    </source>
</evidence>
<organism evidence="1 2">
    <name type="scientific">Dendronalium phyllosphericum CENA369</name>
    <dbReference type="NCBI Taxonomy" id="1725256"/>
    <lineage>
        <taxon>Bacteria</taxon>
        <taxon>Bacillati</taxon>
        <taxon>Cyanobacteriota</taxon>
        <taxon>Cyanophyceae</taxon>
        <taxon>Nostocales</taxon>
        <taxon>Nostocaceae</taxon>
        <taxon>Dendronalium</taxon>
        <taxon>Dendronalium phyllosphericum</taxon>
    </lineage>
</organism>
<gene>
    <name evidence="1" type="ORF">I8752_34900</name>
</gene>
<dbReference type="Proteomes" id="UP000662314">
    <property type="component" value="Unassembled WGS sequence"/>
</dbReference>
<sequence length="217" mass="24809">MDITPIITEILGNADKAGIGILIKALFEKEIIQISNLTRKKAAHLVETLKIILNKPNIKDIKPEKLIEKIEDIEDETLQPILENILIGNKNEVIRQQWINLLESAILGYSIHPIYIETLRLLDGIDANVLKFISDFRKEGNRLRNSEIEVALQQRKIENPTEEMVRDSLSNLVERGLCDVNNLQGKPRYSDMNSENIYISQFGKKFLFMVGEKSPES</sequence>
<protein>
    <submittedName>
        <fullName evidence="1">DUF4393 domain-containing protein</fullName>
    </submittedName>
</protein>
<evidence type="ECO:0000313" key="1">
    <source>
        <dbReference type="EMBL" id="MBH8578044.1"/>
    </source>
</evidence>
<comment type="caution">
    <text evidence="1">The sequence shown here is derived from an EMBL/GenBank/DDBJ whole genome shotgun (WGS) entry which is preliminary data.</text>
</comment>
<dbReference type="AlphaFoldDB" id="A0A8J7LKU1"/>
<dbReference type="InterPro" id="IPR025506">
    <property type="entry name" value="Abi_alpha"/>
</dbReference>
<dbReference type="RefSeq" id="WP_214436716.1">
    <property type="nucleotide sequence ID" value="NZ_CAWPUQ010000251.1"/>
</dbReference>
<accession>A0A8J7LKU1</accession>
<name>A0A8J7LKU1_9NOST</name>
<dbReference type="EMBL" id="JAECZA010000312">
    <property type="protein sequence ID" value="MBH8578044.1"/>
    <property type="molecule type" value="Genomic_DNA"/>
</dbReference>
<dbReference type="Pfam" id="PF14337">
    <property type="entry name" value="Abi_alpha"/>
    <property type="match status" value="1"/>
</dbReference>
<keyword evidence="2" id="KW-1185">Reference proteome</keyword>